<evidence type="ECO:0000313" key="2">
    <source>
        <dbReference type="EMBL" id="MPM47997.1"/>
    </source>
</evidence>
<proteinExistence type="predicted"/>
<comment type="caution">
    <text evidence="2">The sequence shown here is derived from an EMBL/GenBank/DDBJ whole genome shotgun (WGS) entry which is preliminary data.</text>
</comment>
<name>A0A645A4K0_9ZZZZ</name>
<evidence type="ECO:0000256" key="1">
    <source>
        <dbReference type="SAM" id="MobiDB-lite"/>
    </source>
</evidence>
<feature type="region of interest" description="Disordered" evidence="1">
    <location>
        <begin position="1"/>
        <end position="22"/>
    </location>
</feature>
<sequence>MRPAGPGAAGGRAEAGIRRHPAVYGQREISPRAGHLLAVQRRKKHCRTHRVHCPLSEVSQGHGAGFGVYGRGAAWCVPVRDLRAGPWGRRRGQQRQPGLCPGHGVGKACPLHHGGGRAGHLCQRYYVRKRRLSGRRLTAVGAGGAGAGDARQRPKGKLGLLSFAARPGALRPERLLGV</sequence>
<gene>
    <name evidence="2" type="ORF">SDC9_94718</name>
</gene>
<feature type="compositionally biased region" description="Low complexity" evidence="1">
    <location>
        <begin position="1"/>
        <end position="14"/>
    </location>
</feature>
<dbReference type="AlphaFoldDB" id="A0A645A4K0"/>
<reference evidence="2" key="1">
    <citation type="submission" date="2019-08" db="EMBL/GenBank/DDBJ databases">
        <authorList>
            <person name="Kucharzyk K."/>
            <person name="Murdoch R.W."/>
            <person name="Higgins S."/>
            <person name="Loffler F."/>
        </authorList>
    </citation>
    <scope>NUCLEOTIDE SEQUENCE</scope>
</reference>
<organism evidence="2">
    <name type="scientific">bioreactor metagenome</name>
    <dbReference type="NCBI Taxonomy" id="1076179"/>
    <lineage>
        <taxon>unclassified sequences</taxon>
        <taxon>metagenomes</taxon>
        <taxon>ecological metagenomes</taxon>
    </lineage>
</organism>
<dbReference type="EMBL" id="VSSQ01011910">
    <property type="protein sequence ID" value="MPM47997.1"/>
    <property type="molecule type" value="Genomic_DNA"/>
</dbReference>
<protein>
    <submittedName>
        <fullName evidence="2">Uncharacterized protein</fullName>
    </submittedName>
</protein>
<accession>A0A645A4K0</accession>